<evidence type="ECO:0000256" key="3">
    <source>
        <dbReference type="ARBA" id="ARBA00022960"/>
    </source>
</evidence>
<reference evidence="7" key="1">
    <citation type="submission" date="2023-07" db="EMBL/GenBank/DDBJ databases">
        <title>The genome sequence of Rhodocytophaga aerolata KACC 12507.</title>
        <authorList>
            <person name="Zhang X."/>
        </authorList>
    </citation>
    <scope>NUCLEOTIDE SEQUENCE</scope>
    <source>
        <strain evidence="7">KACC 12507</strain>
    </source>
</reference>
<dbReference type="NCBIfam" id="NF010532">
    <property type="entry name" value="PRK13922.9-3"/>
    <property type="match status" value="1"/>
</dbReference>
<keyword evidence="5" id="KW-0472">Membrane</keyword>
<evidence type="ECO:0000256" key="1">
    <source>
        <dbReference type="ARBA" id="ARBA00009369"/>
    </source>
</evidence>
<feature type="transmembrane region" description="Helical" evidence="5">
    <location>
        <begin position="6"/>
        <end position="29"/>
    </location>
</feature>
<evidence type="ECO:0000313" key="8">
    <source>
        <dbReference type="Proteomes" id="UP001168528"/>
    </source>
</evidence>
<proteinExistence type="inferred from homology"/>
<keyword evidence="5" id="KW-1133">Transmembrane helix</keyword>
<accession>A0ABT8R8X2</accession>
<keyword evidence="5" id="KW-0812">Transmembrane</keyword>
<gene>
    <name evidence="7" type="primary">mreC</name>
    <name evidence="7" type="ORF">Q0590_19820</name>
</gene>
<dbReference type="InterPro" id="IPR042177">
    <property type="entry name" value="Cell/Rod_1"/>
</dbReference>
<dbReference type="PANTHER" id="PTHR34138:SF1">
    <property type="entry name" value="CELL SHAPE-DETERMINING PROTEIN MREC"/>
    <property type="match status" value="1"/>
</dbReference>
<dbReference type="Gene3D" id="2.40.10.350">
    <property type="entry name" value="Rod shape-determining protein MreC, domain 2"/>
    <property type="match status" value="1"/>
</dbReference>
<protein>
    <recommendedName>
        <fullName evidence="2">Cell shape-determining protein MreC</fullName>
    </recommendedName>
    <alternativeName>
        <fullName evidence="4">Cell shape protein MreC</fullName>
    </alternativeName>
</protein>
<dbReference type="InterPro" id="IPR007221">
    <property type="entry name" value="MreC"/>
</dbReference>
<evidence type="ECO:0000259" key="6">
    <source>
        <dbReference type="Pfam" id="PF04085"/>
    </source>
</evidence>
<keyword evidence="3" id="KW-0133">Cell shape</keyword>
<dbReference type="Proteomes" id="UP001168528">
    <property type="component" value="Unassembled WGS sequence"/>
</dbReference>
<dbReference type="EMBL" id="JAUKPO010000012">
    <property type="protein sequence ID" value="MDO1448535.1"/>
    <property type="molecule type" value="Genomic_DNA"/>
</dbReference>
<dbReference type="PANTHER" id="PTHR34138">
    <property type="entry name" value="CELL SHAPE-DETERMINING PROTEIN MREC"/>
    <property type="match status" value="1"/>
</dbReference>
<feature type="domain" description="Rod shape-determining protein MreC beta-barrel core" evidence="6">
    <location>
        <begin position="113"/>
        <end position="261"/>
    </location>
</feature>
<dbReference type="InterPro" id="IPR042175">
    <property type="entry name" value="Cell/Rod_MreC_2"/>
</dbReference>
<evidence type="ECO:0000256" key="2">
    <source>
        <dbReference type="ARBA" id="ARBA00013855"/>
    </source>
</evidence>
<keyword evidence="8" id="KW-1185">Reference proteome</keyword>
<dbReference type="Gene3D" id="2.40.10.340">
    <property type="entry name" value="Rod shape-determining protein MreC, domain 1"/>
    <property type="match status" value="1"/>
</dbReference>
<evidence type="ECO:0000313" key="7">
    <source>
        <dbReference type="EMBL" id="MDO1448535.1"/>
    </source>
</evidence>
<sequence length="281" mass="32016">MQRLFLFFYQYRAFIFFILIELLCAWLIVKNNRYQNAAFLNSTNRYAAQMMAATNTVIEFVNLRKVNADLAHENAKLNNLNARLVQQGDSAIPKGYWLDSLVAQRYRFKVAKVINNSTSRTNNYLTLDKGTLDGIKPGMGVVSPEGVVGKIKYCSDHFSNVVSLLHTEMQVSSQIKKNGTFGTARWIGKNAKEIDLLYIPRHVELQKGDTVVTTSYNTIFPEGVMVGTVKNFSLKGDDAFYDINLDLSIDFYRLSYVYIVENLLQTEQDSLERRTLTGLNE</sequence>
<comment type="similarity">
    <text evidence="1">Belongs to the MreC family.</text>
</comment>
<comment type="caution">
    <text evidence="7">The sequence shown here is derived from an EMBL/GenBank/DDBJ whole genome shotgun (WGS) entry which is preliminary data.</text>
</comment>
<dbReference type="RefSeq" id="WP_302039336.1">
    <property type="nucleotide sequence ID" value="NZ_JAUKPO010000012.1"/>
</dbReference>
<dbReference type="InterPro" id="IPR055342">
    <property type="entry name" value="MreC_beta-barrel_core"/>
</dbReference>
<evidence type="ECO:0000256" key="4">
    <source>
        <dbReference type="ARBA" id="ARBA00032089"/>
    </source>
</evidence>
<name>A0ABT8R8X2_9BACT</name>
<evidence type="ECO:0000256" key="5">
    <source>
        <dbReference type="SAM" id="Phobius"/>
    </source>
</evidence>
<dbReference type="Pfam" id="PF04085">
    <property type="entry name" value="MreC"/>
    <property type="match status" value="1"/>
</dbReference>
<organism evidence="7 8">
    <name type="scientific">Rhodocytophaga aerolata</name>
    <dbReference type="NCBI Taxonomy" id="455078"/>
    <lineage>
        <taxon>Bacteria</taxon>
        <taxon>Pseudomonadati</taxon>
        <taxon>Bacteroidota</taxon>
        <taxon>Cytophagia</taxon>
        <taxon>Cytophagales</taxon>
        <taxon>Rhodocytophagaceae</taxon>
        <taxon>Rhodocytophaga</taxon>
    </lineage>
</organism>